<name>A0ACC3DPC2_9PEZI</name>
<dbReference type="EMBL" id="JAWDJW010001952">
    <property type="protein sequence ID" value="KAK3078373.1"/>
    <property type="molecule type" value="Genomic_DNA"/>
</dbReference>
<evidence type="ECO:0000313" key="2">
    <source>
        <dbReference type="Proteomes" id="UP001186974"/>
    </source>
</evidence>
<keyword evidence="2" id="KW-1185">Reference proteome</keyword>
<gene>
    <name evidence="1" type="ORF">LTS18_007680</name>
</gene>
<proteinExistence type="predicted"/>
<protein>
    <submittedName>
        <fullName evidence="1">Uncharacterized protein</fullName>
    </submittedName>
</protein>
<accession>A0ACC3DPC2</accession>
<feature type="non-terminal residue" evidence="1">
    <location>
        <position position="1"/>
    </location>
</feature>
<reference evidence="1" key="1">
    <citation type="submission" date="2024-09" db="EMBL/GenBank/DDBJ databases">
        <title>Black Yeasts Isolated from many extreme environments.</title>
        <authorList>
            <person name="Coleine C."/>
            <person name="Stajich J.E."/>
            <person name="Selbmann L."/>
        </authorList>
    </citation>
    <scope>NUCLEOTIDE SEQUENCE</scope>
    <source>
        <strain evidence="1">CCFEE 5737</strain>
    </source>
</reference>
<dbReference type="Proteomes" id="UP001186974">
    <property type="component" value="Unassembled WGS sequence"/>
</dbReference>
<organism evidence="1 2">
    <name type="scientific">Coniosporium uncinatum</name>
    <dbReference type="NCBI Taxonomy" id="93489"/>
    <lineage>
        <taxon>Eukaryota</taxon>
        <taxon>Fungi</taxon>
        <taxon>Dikarya</taxon>
        <taxon>Ascomycota</taxon>
        <taxon>Pezizomycotina</taxon>
        <taxon>Dothideomycetes</taxon>
        <taxon>Dothideomycetes incertae sedis</taxon>
        <taxon>Coniosporium</taxon>
    </lineage>
</organism>
<sequence>VGTFDVTAPVHQVATHPGGFASSPNLPIVSTASQNAGAYLTYSKSYSSPPYSISTAAGYPSPWKSLQYGDNSPIEAYNLPTQSYLGGTDGTESLYGPQEVYRSYAPQQQSTISSHPVFVEHEPATAYTHGQLPYLSTSIVRTPITTENLSSFGMTSLHSSLPQQLADRQLPAPTGKRVQPATSASSTGALRMRSITHGQSAASNNVNVSLSYNGAALRWPPGTAPLEGRNSGANNSPSTDRMPPPLSKGSLSSASTSEASVLSYATSPEEGTHAVAAAVSFTSPGTRGRSTPSSNGQYSIGHSLPIEKDASLPRQDSSSNLCSFGADSTNNSKRTSFSDVPISEGSTLVSGQRYTPLSQPQPQHPASVEALGRMTFDGRLPSTHRNSAASLSAQSF</sequence>
<comment type="caution">
    <text evidence="1">The sequence shown here is derived from an EMBL/GenBank/DDBJ whole genome shotgun (WGS) entry which is preliminary data.</text>
</comment>
<evidence type="ECO:0000313" key="1">
    <source>
        <dbReference type="EMBL" id="KAK3078373.1"/>
    </source>
</evidence>